<gene>
    <name evidence="1" type="ORF">PVAP13_2KG227810</name>
</gene>
<evidence type="ECO:0000313" key="2">
    <source>
        <dbReference type="Proteomes" id="UP000823388"/>
    </source>
</evidence>
<dbReference type="InterPro" id="IPR053253">
    <property type="entry name" value="Sex_diff_modulator"/>
</dbReference>
<evidence type="ECO:0000313" key="1">
    <source>
        <dbReference type="EMBL" id="KAG2646666.1"/>
    </source>
</evidence>
<dbReference type="PANTHER" id="PTHR33087:SF31">
    <property type="entry name" value="OS06G0482850 PROTEIN"/>
    <property type="match status" value="1"/>
</dbReference>
<organism evidence="1 2">
    <name type="scientific">Panicum virgatum</name>
    <name type="common">Blackwell switchgrass</name>
    <dbReference type="NCBI Taxonomy" id="38727"/>
    <lineage>
        <taxon>Eukaryota</taxon>
        <taxon>Viridiplantae</taxon>
        <taxon>Streptophyta</taxon>
        <taxon>Embryophyta</taxon>
        <taxon>Tracheophyta</taxon>
        <taxon>Spermatophyta</taxon>
        <taxon>Magnoliopsida</taxon>
        <taxon>Liliopsida</taxon>
        <taxon>Poales</taxon>
        <taxon>Poaceae</taxon>
        <taxon>PACMAD clade</taxon>
        <taxon>Panicoideae</taxon>
        <taxon>Panicodae</taxon>
        <taxon>Paniceae</taxon>
        <taxon>Panicinae</taxon>
        <taxon>Panicum</taxon>
        <taxon>Panicum sect. Hiantes</taxon>
    </lineage>
</organism>
<dbReference type="PANTHER" id="PTHR33087">
    <property type="entry name" value="OS07G0539200 PROTEIN"/>
    <property type="match status" value="1"/>
</dbReference>
<comment type="caution">
    <text evidence="1">The sequence shown here is derived from an EMBL/GenBank/DDBJ whole genome shotgun (WGS) entry which is preliminary data.</text>
</comment>
<accession>A0A8T0WLN0</accession>
<protein>
    <submittedName>
        <fullName evidence="1">Uncharacterized protein</fullName>
    </submittedName>
</protein>
<sequence length="308" mass="34743">MEDLIPGASHLRPDKVETCAARTAEMARAERDLVVYTLVAIAADSRAPLGRQVVMDAAILNYGLNSEDLEVDLISLSEFLFTFRSPSVRNLVYNSSRPLYVGSTRLGFMPWTRQRGATTGKLLYHARVCFEGVPRHAWQVSTVAPLFEAGTMIEGVDDTRKREEDESACFCIWVWSIDPSALAKCGTLRLAEPVLPPESEPHFPELGIHAGIRPRSGPAEQLKYEVIIHLDEVWDYSPPDRRQPSFGSYDSDDMLEESEEKWPVRHQFAWFLGVQDGCSLPQQRRSTLDHLGGRRLWQNRLNYPGSNA</sequence>
<reference evidence="1" key="1">
    <citation type="submission" date="2020-05" db="EMBL/GenBank/DDBJ databases">
        <title>WGS assembly of Panicum virgatum.</title>
        <authorList>
            <person name="Lovell J.T."/>
            <person name="Jenkins J."/>
            <person name="Shu S."/>
            <person name="Juenger T.E."/>
            <person name="Schmutz J."/>
        </authorList>
    </citation>
    <scope>NUCLEOTIDE SEQUENCE</scope>
    <source>
        <strain evidence="1">AP13</strain>
    </source>
</reference>
<keyword evidence="2" id="KW-1185">Reference proteome</keyword>
<dbReference type="EMBL" id="CM029039">
    <property type="protein sequence ID" value="KAG2646666.1"/>
    <property type="molecule type" value="Genomic_DNA"/>
</dbReference>
<proteinExistence type="predicted"/>
<dbReference type="AlphaFoldDB" id="A0A8T0WLN0"/>
<dbReference type="Proteomes" id="UP000823388">
    <property type="component" value="Chromosome 2K"/>
</dbReference>
<name>A0A8T0WLN0_PANVG</name>